<dbReference type="GO" id="GO:0016836">
    <property type="term" value="F:hydro-lyase activity"/>
    <property type="evidence" value="ECO:0007669"/>
    <property type="project" value="InterPro"/>
</dbReference>
<evidence type="ECO:0000259" key="1">
    <source>
        <dbReference type="Pfam" id="PF01256"/>
    </source>
</evidence>
<dbReference type="Pfam" id="PF01256">
    <property type="entry name" value="Carb_kinase"/>
    <property type="match status" value="1"/>
</dbReference>
<dbReference type="SUPFAM" id="SSF53613">
    <property type="entry name" value="Ribokinase-like"/>
    <property type="match status" value="1"/>
</dbReference>
<dbReference type="InterPro" id="IPR000631">
    <property type="entry name" value="CARKD"/>
</dbReference>
<accession>A0A7V6A343</accession>
<comment type="caution">
    <text evidence="2">The sequence shown here is derived from an EMBL/GenBank/DDBJ whole genome shotgun (WGS) entry which is preliminary data.</text>
</comment>
<evidence type="ECO:0000313" key="2">
    <source>
        <dbReference type="EMBL" id="HHS29392.1"/>
    </source>
</evidence>
<dbReference type="AlphaFoldDB" id="A0A7V6A343"/>
<name>A0A7V6A343_9BACT</name>
<organism evidence="2">
    <name type="scientific">Desulfobacca acetoxidans</name>
    <dbReference type="NCBI Taxonomy" id="60893"/>
    <lineage>
        <taxon>Bacteria</taxon>
        <taxon>Pseudomonadati</taxon>
        <taxon>Thermodesulfobacteriota</taxon>
        <taxon>Desulfobaccia</taxon>
        <taxon>Desulfobaccales</taxon>
        <taxon>Desulfobaccaceae</taxon>
        <taxon>Desulfobacca</taxon>
    </lineage>
</organism>
<proteinExistence type="predicted"/>
<feature type="domain" description="YjeF C-terminal" evidence="1">
    <location>
        <begin position="118"/>
        <end position="266"/>
    </location>
</feature>
<keyword evidence="2" id="KW-0418">Kinase</keyword>
<reference evidence="2" key="1">
    <citation type="journal article" date="2020" name="mSystems">
        <title>Genome- and Community-Level Interaction Insights into Carbon Utilization and Element Cycling Functions of Hydrothermarchaeota in Hydrothermal Sediment.</title>
        <authorList>
            <person name="Zhou Z."/>
            <person name="Liu Y."/>
            <person name="Xu W."/>
            <person name="Pan J."/>
            <person name="Luo Z.H."/>
            <person name="Li M."/>
        </authorList>
    </citation>
    <scope>NUCLEOTIDE SEQUENCE [LARGE SCALE GENOMIC DNA]</scope>
    <source>
        <strain evidence="2">SpSt-767</strain>
    </source>
</reference>
<dbReference type="InterPro" id="IPR029056">
    <property type="entry name" value="Ribokinase-like"/>
</dbReference>
<sequence>MLLIVGTTPETDFPLIEGEACLEGAGLTVAGRGIPVNRGTAALLAAAAATLAHYSQPPPSACLAHDTGMGGGSRLLYEHLAHVLPNRKAGVLCFHYLQPDVDWHNRVLFAIQGMDPRPLLIADAGYMYVAKMSGQAGEYDLFTPDAGELAFLADETAPHPFYTRGFILHENTKVPDLILRAYAHRNASRYLLIKGKTDYLADSRGILAAVAEPLIEALEPIGGTGDTLTGIAAALVTMGLDLEAAALLAARVNRRAGLLAAPTPATQVAEIIACIPQALAALQGPAISKR</sequence>
<dbReference type="EMBL" id="DTGR01000109">
    <property type="protein sequence ID" value="HHS29392.1"/>
    <property type="molecule type" value="Genomic_DNA"/>
</dbReference>
<dbReference type="GO" id="GO:0016301">
    <property type="term" value="F:kinase activity"/>
    <property type="evidence" value="ECO:0007669"/>
    <property type="project" value="UniProtKB-KW"/>
</dbReference>
<protein>
    <submittedName>
        <fullName evidence="2">Sugar kinase</fullName>
    </submittedName>
</protein>
<gene>
    <name evidence="2" type="ORF">ENV52_06790</name>
</gene>
<dbReference type="Gene3D" id="3.40.1190.20">
    <property type="match status" value="1"/>
</dbReference>
<keyword evidence="2" id="KW-0808">Transferase</keyword>